<reference evidence="2" key="1">
    <citation type="journal article" date="2014" name="Front. Microbiol.">
        <title>High frequency of phylogenetically diverse reductive dehalogenase-homologous genes in deep subseafloor sedimentary metagenomes.</title>
        <authorList>
            <person name="Kawai M."/>
            <person name="Futagami T."/>
            <person name="Toyoda A."/>
            <person name="Takaki Y."/>
            <person name="Nishi S."/>
            <person name="Hori S."/>
            <person name="Arai W."/>
            <person name="Tsubouchi T."/>
            <person name="Morono Y."/>
            <person name="Uchiyama I."/>
            <person name="Ito T."/>
            <person name="Fujiyama A."/>
            <person name="Inagaki F."/>
            <person name="Takami H."/>
        </authorList>
    </citation>
    <scope>NUCLEOTIDE SEQUENCE</scope>
    <source>
        <strain evidence="2">Expedition CK06-06</strain>
    </source>
</reference>
<keyword evidence="1" id="KW-0812">Transmembrane</keyword>
<evidence type="ECO:0000313" key="2">
    <source>
        <dbReference type="EMBL" id="GAI29633.1"/>
    </source>
</evidence>
<feature type="transmembrane region" description="Helical" evidence="1">
    <location>
        <begin position="7"/>
        <end position="26"/>
    </location>
</feature>
<accession>X1MED4</accession>
<keyword evidence="1" id="KW-0472">Membrane</keyword>
<protein>
    <submittedName>
        <fullName evidence="2">Uncharacterized protein</fullName>
    </submittedName>
</protein>
<keyword evidence="1" id="KW-1133">Transmembrane helix</keyword>
<gene>
    <name evidence="2" type="ORF">S06H3_36287</name>
</gene>
<sequence length="40" mass="4865">MRRHPLLWKLAVLQVSFCLLLTWLIWTWGLSVERSTYFLS</sequence>
<dbReference type="AlphaFoldDB" id="X1MED4"/>
<dbReference type="EMBL" id="BARV01021963">
    <property type="protein sequence ID" value="GAI29633.1"/>
    <property type="molecule type" value="Genomic_DNA"/>
</dbReference>
<comment type="caution">
    <text evidence="2">The sequence shown here is derived from an EMBL/GenBank/DDBJ whole genome shotgun (WGS) entry which is preliminary data.</text>
</comment>
<name>X1MED4_9ZZZZ</name>
<evidence type="ECO:0000256" key="1">
    <source>
        <dbReference type="SAM" id="Phobius"/>
    </source>
</evidence>
<feature type="non-terminal residue" evidence="2">
    <location>
        <position position="40"/>
    </location>
</feature>
<organism evidence="2">
    <name type="scientific">marine sediment metagenome</name>
    <dbReference type="NCBI Taxonomy" id="412755"/>
    <lineage>
        <taxon>unclassified sequences</taxon>
        <taxon>metagenomes</taxon>
        <taxon>ecological metagenomes</taxon>
    </lineage>
</organism>
<proteinExistence type="predicted"/>